<keyword evidence="3" id="KW-0540">Nuclease</keyword>
<sequence length="213" mass="24421">MGFGVVIYHIKRSYAHDLAKSPPANVVEPIMFLTRLRTPAERNYWATEFEVSCIIWILRKVRHMIEGAKDPVVIYTDHSATIVITCSLCTVAMEKLNLRLVRAAMFIQMFRIAELGTGPTNDDLVALHVSIPHSSVTQPSPVYAFQTSVMHINDEFKDRTLQGYDFDKRWNRVRQQLRQGSTDPITTALPYVMEDGFLYPLAVHPQIFGQRHF</sequence>
<keyword evidence="1" id="KW-0808">Transferase</keyword>
<reference evidence="9" key="1">
    <citation type="journal article" date="2017" name="Nat. Microbiol.">
        <title>Global analysis of biosynthetic gene clusters reveals vast potential of secondary metabolite production in Penicillium species.</title>
        <authorList>
            <person name="Nielsen J.C."/>
            <person name="Grijseels S."/>
            <person name="Prigent S."/>
            <person name="Ji B."/>
            <person name="Dainat J."/>
            <person name="Nielsen K.F."/>
            <person name="Frisvad J.C."/>
            <person name="Workman M."/>
            <person name="Nielsen J."/>
        </authorList>
    </citation>
    <scope>NUCLEOTIDE SEQUENCE [LARGE SCALE GENOMIC DNA]</scope>
    <source>
        <strain evidence="9">IBT 14082</strain>
    </source>
</reference>
<evidence type="ECO:0000256" key="6">
    <source>
        <dbReference type="ARBA" id="ARBA00022918"/>
    </source>
</evidence>
<dbReference type="STRING" id="254877.A0A1V6SQ91"/>
<name>A0A1V6SQ91_9EURO</name>
<dbReference type="InterPro" id="IPR043502">
    <property type="entry name" value="DNA/RNA_pol_sf"/>
</dbReference>
<evidence type="ECO:0000256" key="3">
    <source>
        <dbReference type="ARBA" id="ARBA00022722"/>
    </source>
</evidence>
<evidence type="ECO:0000256" key="4">
    <source>
        <dbReference type="ARBA" id="ARBA00022759"/>
    </source>
</evidence>
<keyword evidence="5" id="KW-0378">Hydrolase</keyword>
<evidence type="ECO:0000256" key="1">
    <source>
        <dbReference type="ARBA" id="ARBA00022679"/>
    </source>
</evidence>
<evidence type="ECO:0000313" key="8">
    <source>
        <dbReference type="EMBL" id="OQE16225.1"/>
    </source>
</evidence>
<feature type="domain" description="Reverse transcriptase RNase H-like" evidence="7">
    <location>
        <begin position="24"/>
        <end position="110"/>
    </location>
</feature>
<dbReference type="SUPFAM" id="SSF56672">
    <property type="entry name" value="DNA/RNA polymerases"/>
    <property type="match status" value="1"/>
</dbReference>
<dbReference type="InterPro" id="IPR041373">
    <property type="entry name" value="RT_RNaseH"/>
</dbReference>
<keyword evidence="9" id="KW-1185">Reference proteome</keyword>
<dbReference type="GO" id="GO:0016787">
    <property type="term" value="F:hydrolase activity"/>
    <property type="evidence" value="ECO:0007669"/>
    <property type="project" value="UniProtKB-KW"/>
</dbReference>
<evidence type="ECO:0000313" key="9">
    <source>
        <dbReference type="Proteomes" id="UP000191342"/>
    </source>
</evidence>
<dbReference type="GO" id="GO:0003964">
    <property type="term" value="F:RNA-directed DNA polymerase activity"/>
    <property type="evidence" value="ECO:0007669"/>
    <property type="project" value="UniProtKB-KW"/>
</dbReference>
<dbReference type="Pfam" id="PF17917">
    <property type="entry name" value="RT_RNaseH"/>
    <property type="match status" value="1"/>
</dbReference>
<organism evidence="8 9">
    <name type="scientific">Penicillium flavigenum</name>
    <dbReference type="NCBI Taxonomy" id="254877"/>
    <lineage>
        <taxon>Eukaryota</taxon>
        <taxon>Fungi</taxon>
        <taxon>Dikarya</taxon>
        <taxon>Ascomycota</taxon>
        <taxon>Pezizomycotina</taxon>
        <taxon>Eurotiomycetes</taxon>
        <taxon>Eurotiomycetidae</taxon>
        <taxon>Eurotiales</taxon>
        <taxon>Aspergillaceae</taxon>
        <taxon>Penicillium</taxon>
    </lineage>
</organism>
<dbReference type="OrthoDB" id="4358334at2759"/>
<protein>
    <recommendedName>
        <fullName evidence="7">Reverse transcriptase RNase H-like domain-containing protein</fullName>
    </recommendedName>
</protein>
<dbReference type="Proteomes" id="UP000191342">
    <property type="component" value="Unassembled WGS sequence"/>
</dbReference>
<gene>
    <name evidence="8" type="ORF">PENFLA_c028G08870</name>
</gene>
<evidence type="ECO:0000256" key="2">
    <source>
        <dbReference type="ARBA" id="ARBA00022695"/>
    </source>
</evidence>
<keyword evidence="6" id="KW-0695">RNA-directed DNA polymerase</keyword>
<dbReference type="AlphaFoldDB" id="A0A1V6SQ91"/>
<dbReference type="EMBL" id="MLQL01000028">
    <property type="protein sequence ID" value="OQE16225.1"/>
    <property type="molecule type" value="Genomic_DNA"/>
</dbReference>
<keyword evidence="4" id="KW-0255">Endonuclease</keyword>
<dbReference type="GO" id="GO:0004519">
    <property type="term" value="F:endonuclease activity"/>
    <property type="evidence" value="ECO:0007669"/>
    <property type="project" value="UniProtKB-KW"/>
</dbReference>
<proteinExistence type="predicted"/>
<comment type="caution">
    <text evidence="8">The sequence shown here is derived from an EMBL/GenBank/DDBJ whole genome shotgun (WGS) entry which is preliminary data.</text>
</comment>
<accession>A0A1V6SQ91</accession>
<evidence type="ECO:0000256" key="5">
    <source>
        <dbReference type="ARBA" id="ARBA00022801"/>
    </source>
</evidence>
<keyword evidence="2" id="KW-0548">Nucleotidyltransferase</keyword>
<evidence type="ECO:0000259" key="7">
    <source>
        <dbReference type="Pfam" id="PF17917"/>
    </source>
</evidence>